<organism evidence="2 3">
    <name type="scientific">Melipona bicolor</name>
    <dbReference type="NCBI Taxonomy" id="60889"/>
    <lineage>
        <taxon>Eukaryota</taxon>
        <taxon>Metazoa</taxon>
        <taxon>Ecdysozoa</taxon>
        <taxon>Arthropoda</taxon>
        <taxon>Hexapoda</taxon>
        <taxon>Insecta</taxon>
        <taxon>Pterygota</taxon>
        <taxon>Neoptera</taxon>
        <taxon>Endopterygota</taxon>
        <taxon>Hymenoptera</taxon>
        <taxon>Apocrita</taxon>
        <taxon>Aculeata</taxon>
        <taxon>Apoidea</taxon>
        <taxon>Anthophila</taxon>
        <taxon>Apidae</taxon>
        <taxon>Melipona</taxon>
    </lineage>
</organism>
<gene>
    <name evidence="2" type="ORF">K0M31_008826</name>
</gene>
<name>A0AA40KK13_9HYME</name>
<protein>
    <submittedName>
        <fullName evidence="2">Uncharacterized protein</fullName>
    </submittedName>
</protein>
<evidence type="ECO:0000256" key="1">
    <source>
        <dbReference type="SAM" id="Phobius"/>
    </source>
</evidence>
<sequence>MVGSNVLIKIAALFGSVGAIGAFELRFLATLVSGMPDQSGAMLVPFPACLTPIWELDSLRHPKSRQVLDQRHHRVVAIPLKVLRHSHTRDRYVCKSQEEQNEGR</sequence>
<accession>A0AA40KK13</accession>
<dbReference type="Proteomes" id="UP001177670">
    <property type="component" value="Unassembled WGS sequence"/>
</dbReference>
<feature type="transmembrane region" description="Helical" evidence="1">
    <location>
        <begin position="6"/>
        <end position="25"/>
    </location>
</feature>
<keyword evidence="3" id="KW-1185">Reference proteome</keyword>
<evidence type="ECO:0000313" key="2">
    <source>
        <dbReference type="EMBL" id="KAK1123193.1"/>
    </source>
</evidence>
<reference evidence="2" key="1">
    <citation type="submission" date="2021-10" db="EMBL/GenBank/DDBJ databases">
        <title>Melipona bicolor Genome sequencing and assembly.</title>
        <authorList>
            <person name="Araujo N.S."/>
            <person name="Arias M.C."/>
        </authorList>
    </citation>
    <scope>NUCLEOTIDE SEQUENCE</scope>
    <source>
        <strain evidence="2">USP_2M_L1-L4_2017</strain>
        <tissue evidence="2">Whole body</tissue>
    </source>
</reference>
<evidence type="ECO:0000313" key="3">
    <source>
        <dbReference type="Proteomes" id="UP001177670"/>
    </source>
</evidence>
<keyword evidence="1" id="KW-0812">Transmembrane</keyword>
<keyword evidence="1" id="KW-1133">Transmembrane helix</keyword>
<proteinExistence type="predicted"/>
<comment type="caution">
    <text evidence="2">The sequence shown here is derived from an EMBL/GenBank/DDBJ whole genome shotgun (WGS) entry which is preliminary data.</text>
</comment>
<dbReference type="EMBL" id="JAHYIQ010000021">
    <property type="protein sequence ID" value="KAK1123193.1"/>
    <property type="molecule type" value="Genomic_DNA"/>
</dbReference>
<keyword evidence="1" id="KW-0472">Membrane</keyword>
<dbReference type="AlphaFoldDB" id="A0AA40KK13"/>